<evidence type="ECO:0000256" key="1">
    <source>
        <dbReference type="SAM" id="Phobius"/>
    </source>
</evidence>
<proteinExistence type="predicted"/>
<gene>
    <name evidence="2" type="ORF">EVJ47_06955</name>
</gene>
<comment type="caution">
    <text evidence="2">The sequence shown here is derived from an EMBL/GenBank/DDBJ whole genome shotgun (WGS) entry which is preliminary data.</text>
</comment>
<name>A0A519BAY9_9DELT</name>
<organism evidence="2 3">
    <name type="scientific">Candidatus Acidulodesulfobacterium ferriphilum</name>
    <dbReference type="NCBI Taxonomy" id="2597223"/>
    <lineage>
        <taxon>Bacteria</taxon>
        <taxon>Deltaproteobacteria</taxon>
        <taxon>Candidatus Acidulodesulfobacterales</taxon>
        <taxon>Candidatus Acidulodesulfobacterium</taxon>
    </lineage>
</organism>
<keyword evidence="1" id="KW-0472">Membrane</keyword>
<dbReference type="SUPFAM" id="SSF88713">
    <property type="entry name" value="Glycoside hydrolase/deacetylase"/>
    <property type="match status" value="1"/>
</dbReference>
<keyword evidence="1" id="KW-1133">Transmembrane helix</keyword>
<dbReference type="InterPro" id="IPR011330">
    <property type="entry name" value="Glyco_hydro/deAcase_b/a-brl"/>
</dbReference>
<dbReference type="InterPro" id="IPR006837">
    <property type="entry name" value="Divergent_DAC"/>
</dbReference>
<protein>
    <submittedName>
        <fullName evidence="2">Divergent polysaccharide deacetylase family protein</fullName>
    </submittedName>
</protein>
<dbReference type="Gene3D" id="3.20.20.370">
    <property type="entry name" value="Glycoside hydrolase/deacetylase"/>
    <property type="match status" value="1"/>
</dbReference>
<evidence type="ECO:0000313" key="2">
    <source>
        <dbReference type="EMBL" id="RZD14396.1"/>
    </source>
</evidence>
<keyword evidence="1" id="KW-0812">Transmembrane</keyword>
<feature type="transmembrane region" description="Helical" evidence="1">
    <location>
        <begin position="20"/>
        <end position="40"/>
    </location>
</feature>
<dbReference type="PANTHER" id="PTHR30105:SF2">
    <property type="entry name" value="DIVERGENT POLYSACCHARIDE DEACETYLASE SUPERFAMILY"/>
    <property type="match status" value="1"/>
</dbReference>
<accession>A0A519BAY9</accession>
<dbReference type="AlphaFoldDB" id="A0A519BAY9"/>
<dbReference type="CDD" id="cd10936">
    <property type="entry name" value="CE4_DAC2"/>
    <property type="match status" value="1"/>
</dbReference>
<dbReference type="Pfam" id="PF04748">
    <property type="entry name" value="Polysacc_deac_2"/>
    <property type="match status" value="1"/>
</dbReference>
<sequence>MLDLAKNKKGKNGGLKYKLFFILAGFFIIILFSVFIYKFFFLAQYGRPAKQYISPERLSRAALKTALYKKHPVKSLTGFFKKTLKDLDIPRRNIIVQHIALSVKAPVNRQNDLKDISIDFSKYNILISKGLDFNLIKNIFKSEFKKYIIPSKRPLSYYLYAVKHNSVCLYFYYKSHLFLKAVFIVKGQGNSGFNSIKQYVDSPKIALDIDDVGYDKSFINSLISLRTPITFAIFPYAPFSKQIDLMLHKAGYETIMHTPMEPVNTALFPGDGALFISMSKKEIRNKILTDISRLPFIDGANNHEGSLFTSDKEKICDSISVFKKRGLFFMDSLTDSNSFAYRCALKKGLPSAQRDVFIDDKPSVRYIKNQIKAAAALANTFKRVIVIGHPRQDTVAALMKEIPELKKEGYVFVPLCEFLR</sequence>
<dbReference type="PANTHER" id="PTHR30105">
    <property type="entry name" value="UNCHARACTERIZED YIBQ-RELATED"/>
    <property type="match status" value="1"/>
</dbReference>
<evidence type="ECO:0000313" key="3">
    <source>
        <dbReference type="Proteomes" id="UP000320813"/>
    </source>
</evidence>
<dbReference type="GO" id="GO:0005975">
    <property type="term" value="P:carbohydrate metabolic process"/>
    <property type="evidence" value="ECO:0007669"/>
    <property type="project" value="InterPro"/>
</dbReference>
<reference evidence="2 3" key="1">
    <citation type="submission" date="2019-01" db="EMBL/GenBank/DDBJ databases">
        <title>Insights into ecological role of a new deltaproteobacterial order Candidatus Sinidesulfobacterales (Sva0485) by metagenomics and metatranscriptomics.</title>
        <authorList>
            <person name="Tan S."/>
            <person name="Liu J."/>
            <person name="Fang Y."/>
            <person name="Hedlund B.P."/>
            <person name="Lian Z.H."/>
            <person name="Huang L.Y."/>
            <person name="Li J.T."/>
            <person name="Huang L.N."/>
            <person name="Li W.J."/>
            <person name="Jiang H.C."/>
            <person name="Dong H.L."/>
            <person name="Shu W.S."/>
        </authorList>
    </citation>
    <scope>NUCLEOTIDE SEQUENCE [LARGE SCALE GENOMIC DNA]</scope>
    <source>
        <strain evidence="2">AP3</strain>
    </source>
</reference>
<dbReference type="Proteomes" id="UP000320813">
    <property type="component" value="Unassembled WGS sequence"/>
</dbReference>
<dbReference type="EMBL" id="SGBD01000003">
    <property type="protein sequence ID" value="RZD14396.1"/>
    <property type="molecule type" value="Genomic_DNA"/>
</dbReference>